<dbReference type="EMBL" id="JAEDXG010000062">
    <property type="protein sequence ID" value="MBH9702170.1"/>
    <property type="molecule type" value="Genomic_DNA"/>
</dbReference>
<dbReference type="AlphaFoldDB" id="A0A8I1B3J4"/>
<gene>
    <name evidence="1" type="ORF">JAO13_37650</name>
</gene>
<accession>A0A8I1B3J4</accession>
<protein>
    <submittedName>
        <fullName evidence="1">Uncharacterized protein</fullName>
    </submittedName>
</protein>
<sequence>MMIYLSMVGLIDSLLTLSKKRKVNFVAVDSSFSVMFRVNGGGVYIESTGERMGPFSFVELMKSILDGVVVFVNGGGGLGGEDSVLGDFNGAIDDLKRGIEGLQRS</sequence>
<evidence type="ECO:0000313" key="1">
    <source>
        <dbReference type="EMBL" id="MBH9702170.1"/>
    </source>
</evidence>
<comment type="caution">
    <text evidence="1">The sequence shown here is derived from an EMBL/GenBank/DDBJ whole genome shotgun (WGS) entry which is preliminary data.</text>
</comment>
<reference evidence="1" key="1">
    <citation type="submission" date="2020-12" db="EMBL/GenBank/DDBJ databases">
        <title>Burkholderia cepacia complex in Mexico.</title>
        <authorList>
            <person name="Estrada P."/>
        </authorList>
    </citation>
    <scope>NUCLEOTIDE SEQUENCE</scope>
    <source>
        <strain evidence="1">871</strain>
    </source>
</reference>
<proteinExistence type="predicted"/>
<evidence type="ECO:0000313" key="2">
    <source>
        <dbReference type="Proteomes" id="UP000645612"/>
    </source>
</evidence>
<organism evidence="1 2">
    <name type="scientific">Burkholderia cepacia</name>
    <name type="common">Pseudomonas cepacia</name>
    <dbReference type="NCBI Taxonomy" id="292"/>
    <lineage>
        <taxon>Bacteria</taxon>
        <taxon>Pseudomonadati</taxon>
        <taxon>Pseudomonadota</taxon>
        <taxon>Betaproteobacteria</taxon>
        <taxon>Burkholderiales</taxon>
        <taxon>Burkholderiaceae</taxon>
        <taxon>Burkholderia</taxon>
        <taxon>Burkholderia cepacia complex</taxon>
    </lineage>
</organism>
<dbReference type="RefSeq" id="WP_176131535.1">
    <property type="nucleotide sequence ID" value="NZ_CADDZZ010000024.1"/>
</dbReference>
<name>A0A8I1B3J4_BURCE</name>
<dbReference type="Proteomes" id="UP000645612">
    <property type="component" value="Unassembled WGS sequence"/>
</dbReference>